<dbReference type="AlphaFoldDB" id="A0A7J5U2K9"/>
<dbReference type="InterPro" id="IPR051141">
    <property type="entry name" value="UPF0339_domain"/>
</dbReference>
<dbReference type="Gene3D" id="2.30.29.80">
    <property type="match status" value="1"/>
</dbReference>
<evidence type="ECO:0000313" key="3">
    <source>
        <dbReference type="Proteomes" id="UP000488299"/>
    </source>
</evidence>
<dbReference type="EMBL" id="WELI01000002">
    <property type="protein sequence ID" value="KAB7731911.1"/>
    <property type="molecule type" value="Genomic_DNA"/>
</dbReference>
<dbReference type="SUPFAM" id="SSF160113">
    <property type="entry name" value="YegP-like"/>
    <property type="match status" value="2"/>
</dbReference>
<evidence type="ECO:0000313" key="2">
    <source>
        <dbReference type="EMBL" id="KAB7731911.1"/>
    </source>
</evidence>
<dbReference type="Pfam" id="PF07411">
    <property type="entry name" value="DUF1508"/>
    <property type="match status" value="2"/>
</dbReference>
<protein>
    <submittedName>
        <fullName evidence="2">DUF1508 domain-containing protein</fullName>
    </submittedName>
</protein>
<name>A0A7J5U2K9_9BACT</name>
<reference evidence="2 3" key="1">
    <citation type="submission" date="2019-10" db="EMBL/GenBank/DDBJ databases">
        <title>Rudanella paleaurantiibacter sp. nov., isolated from sludge.</title>
        <authorList>
            <person name="Xu S.Q."/>
        </authorList>
    </citation>
    <scope>NUCLEOTIDE SEQUENCE [LARGE SCALE GENOMIC DNA]</scope>
    <source>
        <strain evidence="2 3">HX-22-17</strain>
    </source>
</reference>
<dbReference type="PANTHER" id="PTHR40606:SF1">
    <property type="entry name" value="UPF0339 PROTEIN YEGP"/>
    <property type="match status" value="1"/>
</dbReference>
<proteinExistence type="predicted"/>
<dbReference type="PANTHER" id="PTHR40606">
    <property type="match status" value="1"/>
</dbReference>
<feature type="domain" description="DUF1508" evidence="1">
    <location>
        <begin position="65"/>
        <end position="108"/>
    </location>
</feature>
<feature type="domain" description="DUF1508" evidence="1">
    <location>
        <begin position="12"/>
        <end position="54"/>
    </location>
</feature>
<dbReference type="InterPro" id="IPR010879">
    <property type="entry name" value="DUF1508"/>
</dbReference>
<keyword evidence="3" id="KW-1185">Reference proteome</keyword>
<comment type="caution">
    <text evidence="2">The sequence shown here is derived from an EMBL/GenBank/DDBJ whole genome shotgun (WGS) entry which is preliminary data.</text>
</comment>
<sequence length="110" mass="12499">MGKFKVFKSTVNQQYFFRFNASNGEQILSSEMYTTKQNCYNGIAAVKSRAPYDSAYLRIDNPLDYRFNMISTNYQVIARSSEGYTTKVNRENAIGVVKNEAPTAPIEDLS</sequence>
<evidence type="ECO:0000259" key="1">
    <source>
        <dbReference type="Pfam" id="PF07411"/>
    </source>
</evidence>
<dbReference type="Proteomes" id="UP000488299">
    <property type="component" value="Unassembled WGS sequence"/>
</dbReference>
<organism evidence="2 3">
    <name type="scientific">Rudanella paleaurantiibacter</name>
    <dbReference type="NCBI Taxonomy" id="2614655"/>
    <lineage>
        <taxon>Bacteria</taxon>
        <taxon>Pseudomonadati</taxon>
        <taxon>Bacteroidota</taxon>
        <taxon>Cytophagia</taxon>
        <taxon>Cytophagales</taxon>
        <taxon>Cytophagaceae</taxon>
        <taxon>Rudanella</taxon>
    </lineage>
</organism>
<dbReference type="InterPro" id="IPR036913">
    <property type="entry name" value="YegP-like_sf"/>
</dbReference>
<accession>A0A7J5U2K9</accession>
<gene>
    <name evidence="2" type="ORF">F5984_06730</name>
</gene>